<dbReference type="Proteomes" id="UP000019116">
    <property type="component" value="Chromosome 4B"/>
</dbReference>
<dbReference type="Gramene" id="TraesRN4B0100779900.1">
    <property type="protein sequence ID" value="TraesRN4B0100779900.1"/>
    <property type="gene ID" value="TraesRN4B0100779900"/>
</dbReference>
<feature type="repeat" description="Pumilio" evidence="3">
    <location>
        <begin position="243"/>
        <end position="278"/>
    </location>
</feature>
<dbReference type="GO" id="GO:0010608">
    <property type="term" value="P:post-transcriptional regulation of gene expression"/>
    <property type="evidence" value="ECO:0000318"/>
    <property type="project" value="GO_Central"/>
</dbReference>
<feature type="region of interest" description="Disordered" evidence="4">
    <location>
        <begin position="1"/>
        <end position="49"/>
    </location>
</feature>
<dbReference type="EnsemblPlants" id="TraesCS4B02G284200.1">
    <property type="protein sequence ID" value="TraesCS4B02G284200.1"/>
    <property type="gene ID" value="TraesCS4B02G284200"/>
</dbReference>
<dbReference type="Gramene" id="TraesCLE_scaffold_009202_01G000100.1">
    <property type="protein sequence ID" value="TraesCLE_scaffold_009202_01G000100.1"/>
    <property type="gene ID" value="TraesCLE_scaffold_009202_01G000100"/>
</dbReference>
<dbReference type="Gene3D" id="1.25.10.10">
    <property type="entry name" value="Leucine-rich Repeat Variant"/>
    <property type="match status" value="1"/>
</dbReference>
<protein>
    <recommendedName>
        <fullName evidence="5">PUM-HD domain-containing protein</fullName>
    </recommendedName>
</protein>
<reference evidence="6" key="1">
    <citation type="submission" date="2018-08" db="EMBL/GenBank/DDBJ databases">
        <authorList>
            <person name="Rossello M."/>
        </authorList>
    </citation>
    <scope>NUCLEOTIDE SEQUENCE [LARGE SCALE GENOMIC DNA]</scope>
    <source>
        <strain evidence="6">cv. Chinese Spring</strain>
    </source>
</reference>
<dbReference type="Gramene" id="TraesWEE_scaffold_009083_01G000100.1">
    <property type="protein sequence ID" value="TraesWEE_scaffold_009083_01G000100.1"/>
    <property type="gene ID" value="TraesWEE_scaffold_009083_01G000100"/>
</dbReference>
<dbReference type="SMR" id="A0A3B6IWR1"/>
<reference evidence="6" key="2">
    <citation type="submission" date="2018-10" db="UniProtKB">
        <authorList>
            <consortium name="EnsemblPlants"/>
        </authorList>
    </citation>
    <scope>IDENTIFICATION</scope>
</reference>
<dbReference type="PROSITE" id="PS50302">
    <property type="entry name" value="PUM"/>
    <property type="match status" value="1"/>
</dbReference>
<dbReference type="OrthoDB" id="686371at2759"/>
<dbReference type="PROSITE" id="PS50303">
    <property type="entry name" value="PUM_HD"/>
    <property type="match status" value="1"/>
</dbReference>
<dbReference type="Gramene" id="TraesCS4B02G284200.1">
    <property type="protein sequence ID" value="TraesCS4B02G284200.1"/>
    <property type="gene ID" value="TraesCS4B02G284200"/>
</dbReference>
<accession>A0A3B6IWR1</accession>
<dbReference type="Pfam" id="PF00806">
    <property type="entry name" value="PUF"/>
    <property type="match status" value="2"/>
</dbReference>
<dbReference type="GO" id="GO:0005737">
    <property type="term" value="C:cytoplasm"/>
    <property type="evidence" value="ECO:0000318"/>
    <property type="project" value="GO_Central"/>
</dbReference>
<dbReference type="InterPro" id="IPR011989">
    <property type="entry name" value="ARM-like"/>
</dbReference>
<dbReference type="STRING" id="4565.A0A3B6IWR1"/>
<evidence type="ECO:0000256" key="3">
    <source>
        <dbReference type="PROSITE-ProRule" id="PRU00317"/>
    </source>
</evidence>
<dbReference type="InterPro" id="IPR001313">
    <property type="entry name" value="Pumilio_RNA-bd_rpt"/>
</dbReference>
<evidence type="ECO:0000256" key="2">
    <source>
        <dbReference type="ARBA" id="ARBA00022845"/>
    </source>
</evidence>
<keyword evidence="1" id="KW-0677">Repeat</keyword>
<dbReference type="Gramene" id="TraesCAD_scaffold_013408_01G000100.1">
    <property type="protein sequence ID" value="TraesCAD_scaffold_013408_01G000100.1"/>
    <property type="gene ID" value="TraesCAD_scaffold_013408_01G000100"/>
</dbReference>
<dbReference type="Gramene" id="TraesCS4B03G0751200.1">
    <property type="protein sequence ID" value="TraesCS4B03G0751200.1.CDS"/>
    <property type="gene ID" value="TraesCS4B03G0751200"/>
</dbReference>
<keyword evidence="7" id="KW-1185">Reference proteome</keyword>
<evidence type="ECO:0000256" key="1">
    <source>
        <dbReference type="ARBA" id="ARBA00022737"/>
    </source>
</evidence>
<dbReference type="OMA" id="HERVMDE"/>
<evidence type="ECO:0000313" key="6">
    <source>
        <dbReference type="EnsemblPlants" id="TraesCS4B02G284200.1"/>
    </source>
</evidence>
<evidence type="ECO:0000313" key="7">
    <source>
        <dbReference type="Proteomes" id="UP000019116"/>
    </source>
</evidence>
<evidence type="ECO:0000256" key="4">
    <source>
        <dbReference type="SAM" id="MobiDB-lite"/>
    </source>
</evidence>
<dbReference type="InterPro" id="IPR033133">
    <property type="entry name" value="PUM-HD"/>
</dbReference>
<keyword evidence="2" id="KW-0810">Translation regulation</keyword>
<organism evidence="6">
    <name type="scientific">Triticum aestivum</name>
    <name type="common">Wheat</name>
    <dbReference type="NCBI Taxonomy" id="4565"/>
    <lineage>
        <taxon>Eukaryota</taxon>
        <taxon>Viridiplantae</taxon>
        <taxon>Streptophyta</taxon>
        <taxon>Embryophyta</taxon>
        <taxon>Tracheophyta</taxon>
        <taxon>Spermatophyta</taxon>
        <taxon>Magnoliopsida</taxon>
        <taxon>Liliopsida</taxon>
        <taxon>Poales</taxon>
        <taxon>Poaceae</taxon>
        <taxon>BOP clade</taxon>
        <taxon>Pooideae</taxon>
        <taxon>Triticodae</taxon>
        <taxon>Triticeae</taxon>
        <taxon>Triticinae</taxon>
        <taxon>Triticum</taxon>
    </lineage>
</organism>
<dbReference type="SUPFAM" id="SSF48371">
    <property type="entry name" value="ARM repeat"/>
    <property type="match status" value="1"/>
</dbReference>
<feature type="domain" description="PUM-HD" evidence="5">
    <location>
        <begin position="31"/>
        <end position="386"/>
    </location>
</feature>
<dbReference type="GO" id="GO:0006417">
    <property type="term" value="P:regulation of translation"/>
    <property type="evidence" value="ECO:0007669"/>
    <property type="project" value="UniProtKB-KW"/>
</dbReference>
<dbReference type="GO" id="GO:0003729">
    <property type="term" value="F:mRNA binding"/>
    <property type="evidence" value="ECO:0000318"/>
    <property type="project" value="GO_Central"/>
</dbReference>
<proteinExistence type="predicted"/>
<sequence>MVVQQPLPEQRYAAQTLPEPPQMGPEPPRDETPSSSSEASAPPTPEDPRLEEIRSELLDSPTMLEQLVFSGPESSAFVVRLLVEEHEQGHIRQSVLDRFVHRAHGIMGNRQGHAVFQALLRICQWRPEELSRIVDAAVEPNLVSRTNDGVTSLRMLIEYVAPHHDLSARLIGSLVHERVMDELQGYHLVEQCFKSMHHAETRALILHALDTIDSKLQWRYGSMCLCTCVRFSTGEELGRFQDRALGRAVNLAMGRHSNYFVQRVLDRGSNQFRQDLVHELMGDAAGLSRHPCGNYVVQHCFLNQESREPQSDLLPIVLRAFADLPQEHLEDLVQHAPGKLVLHRLLETGMTVTLFLDLTRDLPQRINSLDVQVLGRPRSEMVMVLVMKILSMV</sequence>
<dbReference type="Gramene" id="TraesROB_scaffold_012780_01G000100.1">
    <property type="protein sequence ID" value="TraesROB_scaffold_012780_01G000100.1"/>
    <property type="gene ID" value="TraesROB_scaffold_012780_01G000100"/>
</dbReference>
<evidence type="ECO:0000259" key="5">
    <source>
        <dbReference type="PROSITE" id="PS50303"/>
    </source>
</evidence>
<dbReference type="AlphaFoldDB" id="A0A3B6IWR1"/>
<dbReference type="PANTHER" id="PTHR12537:SF133">
    <property type="entry name" value="OS03G0193150 PROTEIN"/>
    <property type="match status" value="1"/>
</dbReference>
<dbReference type="InterPro" id="IPR016024">
    <property type="entry name" value="ARM-type_fold"/>
</dbReference>
<dbReference type="SMART" id="SM00025">
    <property type="entry name" value="Pumilio"/>
    <property type="match status" value="2"/>
</dbReference>
<dbReference type="PANTHER" id="PTHR12537">
    <property type="entry name" value="RNA BINDING PROTEIN PUMILIO-RELATED"/>
    <property type="match status" value="1"/>
</dbReference>
<name>A0A3B6IWR1_WHEAT</name>